<comment type="caution">
    <text evidence="3">The sequence shown here is derived from an EMBL/GenBank/DDBJ whole genome shotgun (WGS) entry which is preliminary data.</text>
</comment>
<feature type="region of interest" description="Disordered" evidence="1">
    <location>
        <begin position="98"/>
        <end position="179"/>
    </location>
</feature>
<keyword evidence="3" id="KW-0406">Ion transport</keyword>
<feature type="signal peptide" evidence="2">
    <location>
        <begin position="1"/>
        <end position="21"/>
    </location>
</feature>
<dbReference type="EMBL" id="JAOPGA020000886">
    <property type="protein sequence ID" value="KAL0482716.1"/>
    <property type="molecule type" value="Genomic_DNA"/>
</dbReference>
<evidence type="ECO:0000256" key="1">
    <source>
        <dbReference type="SAM" id="MobiDB-lite"/>
    </source>
</evidence>
<evidence type="ECO:0000313" key="3">
    <source>
        <dbReference type="EMBL" id="KAL0482716.1"/>
    </source>
</evidence>
<keyword evidence="3" id="KW-0407">Ion channel</keyword>
<proteinExistence type="predicted"/>
<keyword evidence="2" id="KW-0732">Signal</keyword>
<keyword evidence="4" id="KW-1185">Reference proteome</keyword>
<dbReference type="Proteomes" id="UP001431209">
    <property type="component" value="Unassembled WGS sequence"/>
</dbReference>
<protein>
    <submittedName>
        <fullName evidence="3">Sodium channel protein</fullName>
    </submittedName>
</protein>
<gene>
    <name evidence="3" type="ORF">AKO1_014290</name>
</gene>
<dbReference type="GO" id="GO:0034220">
    <property type="term" value="P:monoatomic ion transmembrane transport"/>
    <property type="evidence" value="ECO:0007669"/>
    <property type="project" value="UniProtKB-KW"/>
</dbReference>
<evidence type="ECO:0000256" key="2">
    <source>
        <dbReference type="SAM" id="SignalP"/>
    </source>
</evidence>
<keyword evidence="3" id="KW-0813">Transport</keyword>
<accession>A0AAW2Z0W4</accession>
<feature type="chain" id="PRO_5043318556" evidence="2">
    <location>
        <begin position="22"/>
        <end position="198"/>
    </location>
</feature>
<dbReference type="AlphaFoldDB" id="A0AAW2Z0W4"/>
<reference evidence="3 4" key="1">
    <citation type="submission" date="2024-03" db="EMBL/GenBank/DDBJ databases">
        <title>The Acrasis kona genome and developmental transcriptomes reveal deep origins of eukaryotic multicellular pathways.</title>
        <authorList>
            <person name="Sheikh S."/>
            <person name="Fu C.-J."/>
            <person name="Brown M.W."/>
            <person name="Baldauf S.L."/>
        </authorList>
    </citation>
    <scope>NUCLEOTIDE SEQUENCE [LARGE SCALE GENOMIC DNA]</scope>
    <source>
        <strain evidence="3 4">ATCC MYA-3509</strain>
    </source>
</reference>
<feature type="compositionally biased region" description="Acidic residues" evidence="1">
    <location>
        <begin position="116"/>
        <end position="131"/>
    </location>
</feature>
<name>A0AAW2Z0W4_9EUKA</name>
<organism evidence="3 4">
    <name type="scientific">Acrasis kona</name>
    <dbReference type="NCBI Taxonomy" id="1008807"/>
    <lineage>
        <taxon>Eukaryota</taxon>
        <taxon>Discoba</taxon>
        <taxon>Heterolobosea</taxon>
        <taxon>Tetramitia</taxon>
        <taxon>Eutetramitia</taxon>
        <taxon>Acrasidae</taxon>
        <taxon>Acrasis</taxon>
    </lineage>
</organism>
<sequence>MTRTVVMIALLCICAISNAHARSLAVRVVDQKKVAPSPNKSLSFRTMDLRKRIICLGNILGGNKGSVCGGFSLGSLLQKPQSVQVEEGSPSDYEDIIEREQEQQAIVEENNKQVQDNEDDDDDDDDDDEEKESNIETNVPVENTLPPSIPEPESPIEIASPVSNSNDIPAESMPIEIPDQQEFTDEEITFTYTEPPLD</sequence>
<evidence type="ECO:0000313" key="4">
    <source>
        <dbReference type="Proteomes" id="UP001431209"/>
    </source>
</evidence>